<accession>A0A0F9IQG6</accession>
<evidence type="ECO:0000313" key="1">
    <source>
        <dbReference type="EMBL" id="KKM22139.1"/>
    </source>
</evidence>
<name>A0A0F9IQG6_9ZZZZ</name>
<dbReference type="EMBL" id="LAZR01013398">
    <property type="protein sequence ID" value="KKM22139.1"/>
    <property type="molecule type" value="Genomic_DNA"/>
</dbReference>
<sequence length="64" mass="7896">MGNGTKRFVQIEKYICSLRESKQLYAIYYYRWCLNHHTRHFINKPYIDLKWKSKQAVENQIDEV</sequence>
<organism evidence="1">
    <name type="scientific">marine sediment metagenome</name>
    <dbReference type="NCBI Taxonomy" id="412755"/>
    <lineage>
        <taxon>unclassified sequences</taxon>
        <taxon>metagenomes</taxon>
        <taxon>ecological metagenomes</taxon>
    </lineage>
</organism>
<protein>
    <submittedName>
        <fullName evidence="1">Uncharacterized protein</fullName>
    </submittedName>
</protein>
<reference evidence="1" key="1">
    <citation type="journal article" date="2015" name="Nature">
        <title>Complex archaea that bridge the gap between prokaryotes and eukaryotes.</title>
        <authorList>
            <person name="Spang A."/>
            <person name="Saw J.H."/>
            <person name="Jorgensen S.L."/>
            <person name="Zaremba-Niedzwiedzka K."/>
            <person name="Martijn J."/>
            <person name="Lind A.E."/>
            <person name="van Eijk R."/>
            <person name="Schleper C."/>
            <person name="Guy L."/>
            <person name="Ettema T.J."/>
        </authorList>
    </citation>
    <scope>NUCLEOTIDE SEQUENCE</scope>
</reference>
<proteinExistence type="predicted"/>
<comment type="caution">
    <text evidence="1">The sequence shown here is derived from an EMBL/GenBank/DDBJ whole genome shotgun (WGS) entry which is preliminary data.</text>
</comment>
<dbReference type="AlphaFoldDB" id="A0A0F9IQG6"/>
<gene>
    <name evidence="1" type="ORF">LCGC14_1628270</name>
</gene>